<evidence type="ECO:0000256" key="3">
    <source>
        <dbReference type="ARBA" id="ARBA00022764"/>
    </source>
</evidence>
<name>A0A937D8R4_9BURK</name>
<sequence>MPALRRPFFLLGTLALAASAAAAPAAPDETSLIDWLEPQVADIAARQGFSRFEITPGRWPASLSRLAPCERAEYFLPPGMRGWGRASVGMRCLQGARWTVMLPVTVATWGPAWVAARALPAGAQLAAEDLQQQEVELTLEPAAPVGDVAGLEGRTLLRTVPAGQPLRLDMTRATPVVQAGDPVRLRVVGSGFQITSSGQALGSAGAGQSVRVRTEAGKVLSGVAREGRVVEIAL</sequence>
<dbReference type="GO" id="GO:0042597">
    <property type="term" value="C:periplasmic space"/>
    <property type="evidence" value="ECO:0007669"/>
    <property type="project" value="UniProtKB-SubCell"/>
</dbReference>
<evidence type="ECO:0000259" key="5">
    <source>
        <dbReference type="SMART" id="SM00858"/>
    </source>
</evidence>
<keyword evidence="6" id="KW-0282">Flagellum</keyword>
<dbReference type="Gene3D" id="2.30.30.760">
    <property type="match status" value="1"/>
</dbReference>
<keyword evidence="3 4" id="KW-0574">Periplasm</keyword>
<dbReference type="EMBL" id="JAEQNA010000014">
    <property type="protein sequence ID" value="MBL0423323.1"/>
    <property type="molecule type" value="Genomic_DNA"/>
</dbReference>
<keyword evidence="6" id="KW-0966">Cell projection</keyword>
<organism evidence="6 7">
    <name type="scientific">Ramlibacter aurantiacus</name>
    <dbReference type="NCBI Taxonomy" id="2801330"/>
    <lineage>
        <taxon>Bacteria</taxon>
        <taxon>Pseudomonadati</taxon>
        <taxon>Pseudomonadota</taxon>
        <taxon>Betaproteobacteria</taxon>
        <taxon>Burkholderiales</taxon>
        <taxon>Comamonadaceae</taxon>
        <taxon>Ramlibacter</taxon>
    </lineage>
</organism>
<evidence type="ECO:0000313" key="6">
    <source>
        <dbReference type="EMBL" id="MBL0423323.1"/>
    </source>
</evidence>
<dbReference type="Pfam" id="PF13144">
    <property type="entry name" value="ChapFlgA"/>
    <property type="match status" value="1"/>
</dbReference>
<dbReference type="Pfam" id="PF17656">
    <property type="entry name" value="ChapFlgA_N"/>
    <property type="match status" value="1"/>
</dbReference>
<dbReference type="Gene3D" id="3.90.1210.10">
    <property type="entry name" value="Antifreeze-like/N-acetylneuraminic acid synthase C-terminal domain"/>
    <property type="match status" value="1"/>
</dbReference>
<evidence type="ECO:0000256" key="1">
    <source>
        <dbReference type="ARBA" id="ARBA00004418"/>
    </source>
</evidence>
<dbReference type="RefSeq" id="WP_201686462.1">
    <property type="nucleotide sequence ID" value="NZ_JAEQNA010000014.1"/>
</dbReference>
<dbReference type="PANTHER" id="PTHR36307">
    <property type="entry name" value="FLAGELLA BASAL BODY P-RING FORMATION PROTEIN FLGA"/>
    <property type="match status" value="1"/>
</dbReference>
<accession>A0A937D8R4</accession>
<feature type="signal peptide" evidence="4">
    <location>
        <begin position="1"/>
        <end position="25"/>
    </location>
</feature>
<evidence type="ECO:0000313" key="7">
    <source>
        <dbReference type="Proteomes" id="UP000613011"/>
    </source>
</evidence>
<dbReference type="AlphaFoldDB" id="A0A937D8R4"/>
<comment type="similarity">
    <text evidence="4">Belongs to the FlgA family.</text>
</comment>
<feature type="chain" id="PRO_5038171530" description="Flagella basal body P-ring formation protein FlgA" evidence="4">
    <location>
        <begin position="26"/>
        <end position="234"/>
    </location>
</feature>
<dbReference type="GO" id="GO:0044780">
    <property type="term" value="P:bacterial-type flagellum assembly"/>
    <property type="evidence" value="ECO:0007669"/>
    <property type="project" value="InterPro"/>
</dbReference>
<dbReference type="CDD" id="cd11614">
    <property type="entry name" value="SAF_CpaB_FlgA_like"/>
    <property type="match status" value="1"/>
</dbReference>
<comment type="subcellular location">
    <subcellularLocation>
        <location evidence="1 4">Periplasm</location>
    </subcellularLocation>
</comment>
<dbReference type="PANTHER" id="PTHR36307:SF1">
    <property type="entry name" value="FLAGELLA BASAL BODY P-RING FORMATION PROTEIN FLGA"/>
    <property type="match status" value="1"/>
</dbReference>
<feature type="domain" description="SAF" evidence="5">
    <location>
        <begin position="110"/>
        <end position="172"/>
    </location>
</feature>
<comment type="function">
    <text evidence="4">Involved in the assembly process of the P-ring formation. It may associate with FlgF on the rod constituting a structure essential for the P-ring assembly or may act as a modulator protein for the P-ring assembly.</text>
</comment>
<keyword evidence="6" id="KW-0969">Cilium</keyword>
<dbReference type="InterPro" id="IPR041231">
    <property type="entry name" value="FlgA_N"/>
</dbReference>
<dbReference type="Proteomes" id="UP000613011">
    <property type="component" value="Unassembled WGS sequence"/>
</dbReference>
<evidence type="ECO:0000256" key="2">
    <source>
        <dbReference type="ARBA" id="ARBA00022729"/>
    </source>
</evidence>
<evidence type="ECO:0000256" key="4">
    <source>
        <dbReference type="RuleBase" id="RU362063"/>
    </source>
</evidence>
<dbReference type="SMART" id="SM00858">
    <property type="entry name" value="SAF"/>
    <property type="match status" value="1"/>
</dbReference>
<keyword evidence="2 4" id="KW-0732">Signal</keyword>
<dbReference type="InterPro" id="IPR017585">
    <property type="entry name" value="SAF_FlgA"/>
</dbReference>
<protein>
    <recommendedName>
        <fullName evidence="4">Flagella basal body P-ring formation protein FlgA</fullName>
    </recommendedName>
</protein>
<dbReference type="InterPro" id="IPR039246">
    <property type="entry name" value="Flagellar_FlgA"/>
</dbReference>
<comment type="caution">
    <text evidence="6">The sequence shown here is derived from an EMBL/GenBank/DDBJ whole genome shotgun (WGS) entry which is preliminary data.</text>
</comment>
<proteinExistence type="inferred from homology"/>
<dbReference type="InterPro" id="IPR013974">
    <property type="entry name" value="SAF"/>
</dbReference>
<gene>
    <name evidence="6" type="primary">flgA</name>
    <name evidence="6" type="ORF">JI739_23505</name>
</gene>
<reference evidence="6" key="1">
    <citation type="submission" date="2021-01" db="EMBL/GenBank/DDBJ databases">
        <title>Ramlibacter sp. strain AW1 16S ribosomal RNA gene Genome sequencing and assembly.</title>
        <authorList>
            <person name="Kang M."/>
        </authorList>
    </citation>
    <scope>NUCLEOTIDE SEQUENCE</scope>
    <source>
        <strain evidence="6">AW1</strain>
    </source>
</reference>
<dbReference type="NCBIfam" id="TIGR03170">
    <property type="entry name" value="flgA_cterm"/>
    <property type="match status" value="1"/>
</dbReference>
<keyword evidence="4" id="KW-1005">Bacterial flagellum biogenesis</keyword>
<keyword evidence="7" id="KW-1185">Reference proteome</keyword>